<evidence type="ECO:0000313" key="2">
    <source>
        <dbReference type="Proteomes" id="UP000185511"/>
    </source>
</evidence>
<organism evidence="1 2">
    <name type="scientific">Actinoalloteichus fjordicus</name>
    <dbReference type="NCBI Taxonomy" id="1612552"/>
    <lineage>
        <taxon>Bacteria</taxon>
        <taxon>Bacillati</taxon>
        <taxon>Actinomycetota</taxon>
        <taxon>Actinomycetes</taxon>
        <taxon>Pseudonocardiales</taxon>
        <taxon>Pseudonocardiaceae</taxon>
        <taxon>Actinoalloteichus</taxon>
    </lineage>
</organism>
<keyword evidence="2" id="KW-1185">Reference proteome</keyword>
<accession>A0AAC9LI82</accession>
<protein>
    <submittedName>
        <fullName evidence="1">RloB-like protein</fullName>
    </submittedName>
</protein>
<sequence length="204" mass="22847">MAARRLSERSDLRRRTGGRSERRRILVVTEGTKTEPSYLQGLCAYLRQTGVRVCGVYVRGEGRDPERVVKKAALETGDGRLVGGRDGFESVWCVFDVDEHRTLQTGIRAAARHGFHTVVSNPCFEIWLLWHYEDCRRSIDSTELRRRLRRYGIDKAVPKDFLFARTTVASGRAGNTTGVIPANPGTGMAALVHHIMGDAPARPR</sequence>
<dbReference type="RefSeq" id="WP_083683679.1">
    <property type="nucleotide sequence ID" value="NZ_CP016076.1"/>
</dbReference>
<dbReference type="Proteomes" id="UP000185511">
    <property type="component" value="Chromosome"/>
</dbReference>
<dbReference type="AlphaFoldDB" id="A0AAC9LI82"/>
<gene>
    <name evidence="1" type="ORF">UA74_26750</name>
</gene>
<dbReference type="KEGG" id="acad:UA74_26750"/>
<dbReference type="InterPro" id="IPR025591">
    <property type="entry name" value="RloB"/>
</dbReference>
<reference evidence="2" key="1">
    <citation type="submission" date="2016-06" db="EMBL/GenBank/DDBJ databases">
        <title>Complete genome sequence of Actinoalloteichus fjordicus DSM 46855 (=ADI127-17), type strain of the new species Actinoalloteichus fjordicus.</title>
        <authorList>
            <person name="Ruckert C."/>
            <person name="Nouioui I."/>
            <person name="Willmese J."/>
            <person name="van Wezel G."/>
            <person name="Klenk H.-P."/>
            <person name="Kalinowski J."/>
            <person name="Zotchev S.B."/>
        </authorList>
    </citation>
    <scope>NUCLEOTIDE SEQUENCE [LARGE SCALE GENOMIC DNA]</scope>
    <source>
        <strain evidence="2">ADI127-7</strain>
    </source>
</reference>
<evidence type="ECO:0000313" key="1">
    <source>
        <dbReference type="EMBL" id="APU17355.1"/>
    </source>
</evidence>
<name>A0AAC9LI82_9PSEU</name>
<dbReference type="EMBL" id="CP016076">
    <property type="protein sequence ID" value="APU17355.1"/>
    <property type="molecule type" value="Genomic_DNA"/>
</dbReference>
<proteinExistence type="predicted"/>
<dbReference type="Pfam" id="PF13707">
    <property type="entry name" value="RloB"/>
    <property type="match status" value="1"/>
</dbReference>